<evidence type="ECO:0000256" key="1">
    <source>
        <dbReference type="RuleBase" id="RU363098"/>
    </source>
</evidence>
<dbReference type="EMBL" id="CM031827">
    <property type="protein sequence ID" value="KAG6723510.1"/>
    <property type="molecule type" value="Genomic_DNA"/>
</dbReference>
<evidence type="ECO:0000313" key="6">
    <source>
        <dbReference type="Proteomes" id="UP000811246"/>
    </source>
</evidence>
<organism evidence="5 6">
    <name type="scientific">Carya illinoinensis</name>
    <name type="common">Pecan</name>
    <dbReference type="NCBI Taxonomy" id="32201"/>
    <lineage>
        <taxon>Eukaryota</taxon>
        <taxon>Viridiplantae</taxon>
        <taxon>Streptophyta</taxon>
        <taxon>Embryophyta</taxon>
        <taxon>Tracheophyta</taxon>
        <taxon>Spermatophyta</taxon>
        <taxon>Magnoliopsida</taxon>
        <taxon>eudicotyledons</taxon>
        <taxon>Gunneridae</taxon>
        <taxon>Pentapetalae</taxon>
        <taxon>rosids</taxon>
        <taxon>fabids</taxon>
        <taxon>Fagales</taxon>
        <taxon>Juglandaceae</taxon>
        <taxon>Carya</taxon>
    </lineage>
</organism>
<protein>
    <recommendedName>
        <fullName evidence="1">RNA-dependent RNA polymerase</fullName>
        <ecNumber evidence="1">2.7.7.48</ecNumber>
    </recommendedName>
</protein>
<sequence length="668" mass="76977">MENIVMHFGNQVSGDSFFVLWKQEDVSGRFDFRNEKLYFYFSHLSEEYKFEISYENISKIELYRQRGQATKFILIQLRGAPRIYVKDESDVGHYEWLHWPIYALCLELPKKMRLSKLHLDDFVHYKEIEGQFELMERSPYSCSSGLVPIVNPPTGFNLPYKILFKINSLIQHEILPGPTIVEDLYRLVDPTRIEIQYIESALDKLFHLKDYCYEPVKWLKEQYKGYASSTRFQTTRAISLDDGLVYIHRVQVTPSKVYFCGPEVNLSNRVLRHYPKDIDNFLRVSFVDEDLDKMRSITLSLRSSSENENKRTRVYDRILSTLRNGIVIGDKKFEFLAYSSSQEKIMFGCIRESLGDFRNIRNVAKYGARLGQSFSSSRETASVGIDEIEIIPDVEVKKGQVTYCFPDGIGKISAELAREVATKLGCSSVPSAFQIRYAGYKGVVAVDPTSSVKLSLKKKSMCKYKSRDTKLKVLAWITLLSNLGVKDPAFQEKQREAIYQLNAILTDPLRAQEALDMMMFAGEISNVLKEMLICGYKPDAEPFLSMMLQPLRASKLMDMRLKTRIFIPKWKSFDGMHGRNQDIGIWLILKAVDVPALYHMVDCVVFPQKGKRPLPNECSGSDLDGDTYFVSWDLDLIPPRDDRPMEYNVAPTLEVNHDVTIEVFSSNN</sequence>
<accession>A0A922FQ06</accession>
<dbReference type="GO" id="GO:0031380">
    <property type="term" value="C:nuclear RNA-directed RNA polymerase complex"/>
    <property type="evidence" value="ECO:0007669"/>
    <property type="project" value="TreeGrafter"/>
</dbReference>
<dbReference type="GO" id="GO:0003723">
    <property type="term" value="F:RNA binding"/>
    <property type="evidence" value="ECO:0007669"/>
    <property type="project" value="UniProtKB-KW"/>
</dbReference>
<dbReference type="InterPro" id="IPR057596">
    <property type="entry name" value="RDRP_core"/>
</dbReference>
<name>A0A922FQ06_CARIL</name>
<feature type="domain" description="RDRP helical" evidence="4">
    <location>
        <begin position="148"/>
        <end position="231"/>
    </location>
</feature>
<dbReference type="InterPro" id="IPR057590">
    <property type="entry name" value="PH_RDR1/2-like"/>
</dbReference>
<dbReference type="Pfam" id="PF26252">
    <property type="entry name" value="RdRP_helical"/>
    <property type="match status" value="1"/>
</dbReference>
<comment type="function">
    <text evidence="1">Probably involved in the RNA silencing pathway and required for the generation of small interfering RNAs (siRNAs).</text>
</comment>
<dbReference type="PANTHER" id="PTHR23079">
    <property type="entry name" value="RNA-DEPENDENT RNA POLYMERASE"/>
    <property type="match status" value="1"/>
</dbReference>
<comment type="caution">
    <text evidence="5">The sequence shown here is derived from an EMBL/GenBank/DDBJ whole genome shotgun (WGS) entry which is preliminary data.</text>
</comment>
<reference evidence="5" key="1">
    <citation type="submission" date="2021-01" db="EMBL/GenBank/DDBJ databases">
        <authorList>
            <person name="Lovell J.T."/>
            <person name="Bentley N."/>
            <person name="Bhattarai G."/>
            <person name="Jenkins J.W."/>
            <person name="Sreedasyam A."/>
            <person name="Alarcon Y."/>
            <person name="Bock C."/>
            <person name="Boston L."/>
            <person name="Carlson J."/>
            <person name="Cervantes K."/>
            <person name="Clermont K."/>
            <person name="Krom N."/>
            <person name="Kubenka K."/>
            <person name="Mamidi S."/>
            <person name="Mattison C."/>
            <person name="Monteros M."/>
            <person name="Pisani C."/>
            <person name="Plott C."/>
            <person name="Rajasekar S."/>
            <person name="Rhein H.S."/>
            <person name="Rohla C."/>
            <person name="Song M."/>
            <person name="Hilaire R.S."/>
            <person name="Shu S."/>
            <person name="Wells L."/>
            <person name="Wang X."/>
            <person name="Webber J."/>
            <person name="Heerema R.J."/>
            <person name="Klein P."/>
            <person name="Conner P."/>
            <person name="Grauke L."/>
            <person name="Grimwood J."/>
            <person name="Schmutz J."/>
            <person name="Randall J.J."/>
        </authorList>
    </citation>
    <scope>NUCLEOTIDE SEQUENCE</scope>
    <source>
        <tissue evidence="5">Leaf</tissue>
    </source>
</reference>
<dbReference type="InterPro" id="IPR007855">
    <property type="entry name" value="RDRP"/>
</dbReference>
<dbReference type="Pfam" id="PF05183">
    <property type="entry name" value="RdRP"/>
    <property type="match status" value="2"/>
</dbReference>
<dbReference type="AlphaFoldDB" id="A0A922FQ06"/>
<evidence type="ECO:0000259" key="2">
    <source>
        <dbReference type="Pfam" id="PF05183"/>
    </source>
</evidence>
<comment type="catalytic activity">
    <reaction evidence="1">
        <text>RNA(n) + a ribonucleoside 5'-triphosphate = RNA(n+1) + diphosphate</text>
        <dbReference type="Rhea" id="RHEA:21248"/>
        <dbReference type="Rhea" id="RHEA-COMP:14527"/>
        <dbReference type="Rhea" id="RHEA-COMP:17342"/>
        <dbReference type="ChEBI" id="CHEBI:33019"/>
        <dbReference type="ChEBI" id="CHEBI:61557"/>
        <dbReference type="ChEBI" id="CHEBI:140395"/>
        <dbReference type="EC" id="2.7.7.48"/>
    </reaction>
</comment>
<dbReference type="InterPro" id="IPR058751">
    <property type="entry name" value="RDRP_helical"/>
</dbReference>
<comment type="similarity">
    <text evidence="1">Belongs to the RdRP family.</text>
</comment>
<gene>
    <name evidence="5" type="ORF">I3842_03G211700</name>
</gene>
<dbReference type="PANTHER" id="PTHR23079:SF1">
    <property type="entry name" value="RNA-DEPENDENT RNA POLYMERASE 1"/>
    <property type="match status" value="1"/>
</dbReference>
<keyword evidence="1" id="KW-0548">Nucleotidyltransferase</keyword>
<feature type="domain" description="RDRP core" evidence="2">
    <location>
        <begin position="252"/>
        <end position="569"/>
    </location>
</feature>
<proteinExistence type="inferred from homology"/>
<keyword evidence="1" id="KW-0943">RNA-mediated gene silencing</keyword>
<dbReference type="EC" id="2.7.7.48" evidence="1"/>
<evidence type="ECO:0000259" key="4">
    <source>
        <dbReference type="Pfam" id="PF26252"/>
    </source>
</evidence>
<evidence type="ECO:0000313" key="5">
    <source>
        <dbReference type="EMBL" id="KAG6723510.1"/>
    </source>
</evidence>
<dbReference type="Pfam" id="PF24823">
    <property type="entry name" value="PH_RDR2"/>
    <property type="match status" value="1"/>
</dbReference>
<keyword evidence="1" id="KW-0808">Transferase</keyword>
<keyword evidence="1" id="KW-0696">RNA-directed RNA polymerase</keyword>
<keyword evidence="1" id="KW-0694">RNA-binding</keyword>
<dbReference type="GO" id="GO:0030422">
    <property type="term" value="P:siRNA processing"/>
    <property type="evidence" value="ECO:0007669"/>
    <property type="project" value="TreeGrafter"/>
</dbReference>
<evidence type="ECO:0000259" key="3">
    <source>
        <dbReference type="Pfam" id="PF24823"/>
    </source>
</evidence>
<dbReference type="GO" id="GO:0003968">
    <property type="term" value="F:RNA-directed RNA polymerase activity"/>
    <property type="evidence" value="ECO:0007669"/>
    <property type="project" value="UniProtKB-KW"/>
</dbReference>
<feature type="domain" description="RDR1/2-like PH-like" evidence="3">
    <location>
        <begin position="6"/>
        <end position="89"/>
    </location>
</feature>
<feature type="domain" description="RDRP core" evidence="2">
    <location>
        <begin position="588"/>
        <end position="663"/>
    </location>
</feature>
<dbReference type="Proteomes" id="UP000811246">
    <property type="component" value="Chromosome 3"/>
</dbReference>